<accession>A0A218MMR6</accession>
<evidence type="ECO:0000313" key="1">
    <source>
        <dbReference type="EMBL" id="ASF00565.1"/>
    </source>
</evidence>
<organism evidence="1">
    <name type="scientific">uncultured virus</name>
    <dbReference type="NCBI Taxonomy" id="340016"/>
    <lineage>
        <taxon>Viruses</taxon>
        <taxon>environmental samples</taxon>
    </lineage>
</organism>
<name>A0A218MMR6_9VIRU</name>
<protein>
    <submittedName>
        <fullName evidence="1">Uncharacterized protein</fullName>
    </submittedName>
</protein>
<proteinExistence type="predicted"/>
<dbReference type="EMBL" id="KY052842">
    <property type="protein sequence ID" value="ASF00565.1"/>
    <property type="molecule type" value="Genomic_DNA"/>
</dbReference>
<sequence length="159" mass="17509">MSKFIPQNPKSYKGNQVIINSDRLIFNAKNDAILLYSDKAIGFSTKGNFHFDTDNSEDNKFIVNAPNIFLGIKNLSTGELPTEPAVLGNELESLLIEILDFLELFVLDACYNIAGLSTTPGTPTGMNPANGTILNIKMQEIQNIKNNIKSIMSQNTKLV</sequence>
<reference evidence="1" key="2">
    <citation type="journal article" date="2017" name="Nat. Commun.">
        <title>Single-virus genomics reveals hidden cosmopolitan and abundant viruses.</title>
        <authorList>
            <person name="Martinez-Hernandez F."/>
            <person name="Fornas O."/>
            <person name="Lluesma Gomez M."/>
            <person name="Bolduc B."/>
            <person name="de la Cruz Pena M.J."/>
            <person name="Martinez J.M."/>
            <person name="Anton J."/>
            <person name="Gasol J.M."/>
            <person name="Rosselli R."/>
            <person name="Rodriguez-Valera F."/>
            <person name="Sullivan M.B."/>
            <person name="Acinas S.G."/>
            <person name="Martinez-Garcia M."/>
        </authorList>
    </citation>
    <scope>NUCLEOTIDE SEQUENCE</scope>
</reference>
<reference evidence="1" key="1">
    <citation type="submission" date="2016-10" db="EMBL/GenBank/DDBJ databases">
        <authorList>
            <person name="Varghese N."/>
        </authorList>
    </citation>
    <scope>NUCLEOTIDE SEQUENCE</scope>
</reference>